<dbReference type="STRING" id="240302.BN982_01204"/>
<feature type="domain" description="SLH" evidence="3">
    <location>
        <begin position="22"/>
        <end position="85"/>
    </location>
</feature>
<feature type="signal peptide" evidence="2">
    <location>
        <begin position="1"/>
        <end position="23"/>
    </location>
</feature>
<dbReference type="AlphaFoldDB" id="A0A1I3XEB2"/>
<feature type="domain" description="SLH" evidence="3">
    <location>
        <begin position="155"/>
        <end position="221"/>
    </location>
</feature>
<dbReference type="PROSITE" id="PS51272">
    <property type="entry name" value="SLH"/>
    <property type="match status" value="3"/>
</dbReference>
<evidence type="ECO:0000313" key="4">
    <source>
        <dbReference type="EMBL" id="SFK17863.1"/>
    </source>
</evidence>
<dbReference type="InterPro" id="IPR001119">
    <property type="entry name" value="SLH_dom"/>
</dbReference>
<dbReference type="RefSeq" id="WP_075037289.1">
    <property type="nucleotide sequence ID" value="NZ_FOSB01000008.1"/>
</dbReference>
<evidence type="ECO:0000313" key="5">
    <source>
        <dbReference type="Proteomes" id="UP000183557"/>
    </source>
</evidence>
<evidence type="ECO:0000259" key="3">
    <source>
        <dbReference type="PROSITE" id="PS51272"/>
    </source>
</evidence>
<name>A0A1I3XEB2_HALDA</name>
<evidence type="ECO:0000256" key="2">
    <source>
        <dbReference type="SAM" id="SignalP"/>
    </source>
</evidence>
<keyword evidence="5" id="KW-1185">Reference proteome</keyword>
<evidence type="ECO:0000256" key="1">
    <source>
        <dbReference type="ARBA" id="ARBA00022729"/>
    </source>
</evidence>
<dbReference type="GO" id="GO:0004040">
    <property type="term" value="F:amidase activity"/>
    <property type="evidence" value="ECO:0007669"/>
    <property type="project" value="InterPro"/>
</dbReference>
<sequence length="650" mass="72792">MKKLLLVCLSVVFIAGVVSPLTAAAEEDDITGTLFEDDMRALIDAGIMQGYGNGQYGPDDKVTRAQFTAFIVRALDIQYGEEEISEVGASEDYNYGDVDPAKWYYPSVIAATEEGLIQGYPNGNFGPTDYITRQDMAMIMVSAAEMKGVISEAEELKFDDKDEIKPYAREAVKRLVNLGIINGKQEKDSLFYAPYDKTSRGETAAVINRLLKVLDPPKELDYQVASLSQGEDPVIHEEFETYEEAVSFAGDDQVVLKGNNIVWIEEGKGTTNAFTILYDTEALTSNSTYVTSGVDVELLEIEEDWVKIRLADTEGYVDPDKINLTPDHMVKDRSYYEVQDGLLYHRLYNAITERSSRYLYGEAADFMEEDGKYYSDNGNSFYNENGTFVGEAFQYFNRMPLYTETSYTGEQLDEYLAHASPDSPLIGTGDSFKKAEEEYGTNALYLLAHAIHESNWGKSAIARDKNNLFGIGANDGNPYEDAWEYESYEEGILEAAKEFIIPRYFTSSSYLYNGAHLGNKSTGMNVKYASDAYWGQKIAGHMFRADRYLSEKLDQAPENGAFDLAQTVTPYVNVRSAAEVADNKLYQIPMDGVNLQILDEVEARGTWYEVAPENFYGNDEEYKKAFIYSDGYSAYGTSLKKLPLAVDSDS</sequence>
<dbReference type="OrthoDB" id="9816557at2"/>
<feature type="chain" id="PRO_5038355694" evidence="2">
    <location>
        <begin position="24"/>
        <end position="650"/>
    </location>
</feature>
<dbReference type="Gene3D" id="1.10.530.10">
    <property type="match status" value="1"/>
</dbReference>
<dbReference type="Pfam" id="PF00395">
    <property type="entry name" value="SLH"/>
    <property type="match status" value="3"/>
</dbReference>
<dbReference type="SMART" id="SM00047">
    <property type="entry name" value="LYZ2"/>
    <property type="match status" value="1"/>
</dbReference>
<dbReference type="InterPro" id="IPR002901">
    <property type="entry name" value="MGlyc_endo_b_GlcNAc-like_dom"/>
</dbReference>
<dbReference type="Pfam" id="PF01832">
    <property type="entry name" value="Glucosaminidase"/>
    <property type="match status" value="1"/>
</dbReference>
<reference evidence="5" key="1">
    <citation type="submission" date="2016-10" db="EMBL/GenBank/DDBJ databases">
        <authorList>
            <person name="Varghese N."/>
            <person name="Submissions S."/>
        </authorList>
    </citation>
    <scope>NUCLEOTIDE SEQUENCE [LARGE SCALE GENOMIC DNA]</scope>
    <source>
        <strain evidence="5">CGMCC 1.3704</strain>
    </source>
</reference>
<feature type="domain" description="SLH" evidence="3">
    <location>
        <begin position="91"/>
        <end position="154"/>
    </location>
</feature>
<organism evidence="4 5">
    <name type="scientific">Halobacillus dabanensis</name>
    <dbReference type="NCBI Taxonomy" id="240302"/>
    <lineage>
        <taxon>Bacteria</taxon>
        <taxon>Bacillati</taxon>
        <taxon>Bacillota</taxon>
        <taxon>Bacilli</taxon>
        <taxon>Bacillales</taxon>
        <taxon>Bacillaceae</taxon>
        <taxon>Halobacillus</taxon>
    </lineage>
</organism>
<dbReference type="PANTHER" id="PTHR43308">
    <property type="entry name" value="OUTER MEMBRANE PROTEIN ALPHA-RELATED"/>
    <property type="match status" value="1"/>
</dbReference>
<dbReference type="PANTHER" id="PTHR43308:SF5">
    <property type="entry name" value="S-LAYER PROTEIN _ PEPTIDOGLYCAN ENDO-BETA-N-ACETYLGLUCOSAMINIDASE"/>
    <property type="match status" value="1"/>
</dbReference>
<dbReference type="InterPro" id="IPR051465">
    <property type="entry name" value="Cell_Envelope_Struct_Comp"/>
</dbReference>
<accession>A0A1I3XEB2</accession>
<proteinExistence type="predicted"/>
<keyword evidence="1 2" id="KW-0732">Signal</keyword>
<gene>
    <name evidence="4" type="ORF">SAMN04487936_108147</name>
</gene>
<dbReference type="EMBL" id="FOSB01000008">
    <property type="protein sequence ID" value="SFK17863.1"/>
    <property type="molecule type" value="Genomic_DNA"/>
</dbReference>
<dbReference type="Proteomes" id="UP000183557">
    <property type="component" value="Unassembled WGS sequence"/>
</dbReference>
<protein>
    <submittedName>
        <fullName evidence="4">Beta-N-acetylglucosaminidase</fullName>
    </submittedName>
</protein>